<evidence type="ECO:0000256" key="2">
    <source>
        <dbReference type="SAM" id="MobiDB-lite"/>
    </source>
</evidence>
<evidence type="ECO:0000313" key="5">
    <source>
        <dbReference type="Proteomes" id="UP000708208"/>
    </source>
</evidence>
<feature type="compositionally biased region" description="Basic residues" evidence="2">
    <location>
        <begin position="438"/>
        <end position="466"/>
    </location>
</feature>
<evidence type="ECO:0000256" key="1">
    <source>
        <dbReference type="PROSITE-ProRule" id="PRU00042"/>
    </source>
</evidence>
<dbReference type="GO" id="GO:0008270">
    <property type="term" value="F:zinc ion binding"/>
    <property type="evidence" value="ECO:0007669"/>
    <property type="project" value="UniProtKB-KW"/>
</dbReference>
<evidence type="ECO:0000259" key="3">
    <source>
        <dbReference type="PROSITE" id="PS50157"/>
    </source>
</evidence>
<feature type="compositionally biased region" description="Basic residues" evidence="2">
    <location>
        <begin position="389"/>
        <end position="399"/>
    </location>
</feature>
<dbReference type="EMBL" id="CAJVCH010568621">
    <property type="protein sequence ID" value="CAG7833120.1"/>
    <property type="molecule type" value="Genomic_DNA"/>
</dbReference>
<feature type="compositionally biased region" description="Polar residues" evidence="2">
    <location>
        <begin position="377"/>
        <end position="387"/>
    </location>
</feature>
<proteinExistence type="predicted"/>
<reference evidence="4" key="1">
    <citation type="submission" date="2021-06" db="EMBL/GenBank/DDBJ databases">
        <authorList>
            <person name="Hodson N. C."/>
            <person name="Mongue J. A."/>
            <person name="Jaron S. K."/>
        </authorList>
    </citation>
    <scope>NUCLEOTIDE SEQUENCE</scope>
</reference>
<feature type="region of interest" description="Disordered" evidence="2">
    <location>
        <begin position="573"/>
        <end position="593"/>
    </location>
</feature>
<protein>
    <recommendedName>
        <fullName evidence="3">C2H2-type domain-containing protein</fullName>
    </recommendedName>
</protein>
<dbReference type="InterPro" id="IPR013087">
    <property type="entry name" value="Znf_C2H2_type"/>
</dbReference>
<dbReference type="PROSITE" id="PS00028">
    <property type="entry name" value="ZINC_FINGER_C2H2_1"/>
    <property type="match status" value="1"/>
</dbReference>
<keyword evidence="1" id="KW-0862">Zinc</keyword>
<accession>A0A8J2M6S4</accession>
<sequence length="743" mass="83879">QSSFIHIFLQVVEECEIYLFILKFEWCPKPRLILTTLVGEMSADSGTVANCCVNCSVPYEDFGVNGSSTIVEEIFLDDFPRTDESSGAVTAHSVVHYNVGRILMVIFKLNYVPKCEDEEELPQVNPDDLSVCRRCSDSLAALWKVYNDFIKMGKENSYLLKRISKLDEIVERQSKSVGTEGLVQLRRDIFDDDNCTNCDTEEVRTFTSVSEPKKRGKIPVMIEEVQVPQYSARGEETLLPSPMSECVVSDDSDDNFEDPDEDLLRRLTVTPEIHCDLMEGIDLGKVNSCVPKSSDISENVVNGFFPVNTGRAVSYSLFSTYRSTSDRQQPSKPNQTPGNENSERKSHRRKSSVVIRECTDAIEFEPGIQPDGPHSLLTASSSVQPQIPSKKRKRLRKKRSQDLNPSFPDVSRTLQSVQVRQSPVQKAQPKTKISKVATQRKSKKPKRNQKISKNKLNKAKVGKKSGRTKKLCVQKYHFRNRRNVEKESNEVTSVEFHEEKNLLCEPVVLLTDILHPDELHAIISSGIVLSSAYIQKRNAEVELSKNVSPEETDSKMFPATDLKRFTFTTKVEKDNPAKRASTDATTTQATHPATRTLQCASGPSKTDQMETCTSNFQVNVKTTKTPVLKKRSFRCELCNYMGLTDLRLQAHKKKRHNSVNCTTCDQIFADKYILQEHERKNHNVQGLTYRRKLRNSKPGCVVTVTLSETESSDSESLGIPENSVNAKNANECQHTKSLEILRC</sequence>
<dbReference type="SMART" id="SM00355">
    <property type="entry name" value="ZnF_C2H2"/>
    <property type="match status" value="2"/>
</dbReference>
<feature type="non-terminal residue" evidence="4">
    <location>
        <position position="1"/>
    </location>
</feature>
<feature type="compositionally biased region" description="Polar residues" evidence="2">
    <location>
        <begin position="412"/>
        <end position="425"/>
    </location>
</feature>
<gene>
    <name evidence="4" type="ORF">AFUS01_LOCUS42766</name>
</gene>
<name>A0A8J2M6S4_9HEXA</name>
<feature type="region of interest" description="Disordered" evidence="2">
    <location>
        <begin position="321"/>
        <end position="466"/>
    </location>
</feature>
<feature type="compositionally biased region" description="Low complexity" evidence="2">
    <location>
        <begin position="582"/>
        <end position="593"/>
    </location>
</feature>
<feature type="compositionally biased region" description="Polar residues" evidence="2">
    <location>
        <begin position="321"/>
        <end position="340"/>
    </location>
</feature>
<dbReference type="Proteomes" id="UP000708208">
    <property type="component" value="Unassembled WGS sequence"/>
</dbReference>
<keyword evidence="1" id="KW-0863">Zinc-finger</keyword>
<evidence type="ECO:0000313" key="4">
    <source>
        <dbReference type="EMBL" id="CAG7833120.1"/>
    </source>
</evidence>
<feature type="domain" description="C2H2-type" evidence="3">
    <location>
        <begin position="659"/>
        <end position="682"/>
    </location>
</feature>
<organism evidence="4 5">
    <name type="scientific">Allacma fusca</name>
    <dbReference type="NCBI Taxonomy" id="39272"/>
    <lineage>
        <taxon>Eukaryota</taxon>
        <taxon>Metazoa</taxon>
        <taxon>Ecdysozoa</taxon>
        <taxon>Arthropoda</taxon>
        <taxon>Hexapoda</taxon>
        <taxon>Collembola</taxon>
        <taxon>Symphypleona</taxon>
        <taxon>Sminthuridae</taxon>
        <taxon>Allacma</taxon>
    </lineage>
</organism>
<dbReference type="AlphaFoldDB" id="A0A8J2M6S4"/>
<comment type="caution">
    <text evidence="4">The sequence shown here is derived from an EMBL/GenBank/DDBJ whole genome shotgun (WGS) entry which is preliminary data.</text>
</comment>
<keyword evidence="1" id="KW-0479">Metal-binding</keyword>
<dbReference type="PROSITE" id="PS50157">
    <property type="entry name" value="ZINC_FINGER_C2H2_2"/>
    <property type="match status" value="1"/>
</dbReference>
<keyword evidence="5" id="KW-1185">Reference proteome</keyword>